<protein>
    <submittedName>
        <fullName evidence="2">Uncharacterized protein</fullName>
    </submittedName>
</protein>
<evidence type="ECO:0000313" key="2">
    <source>
        <dbReference type="EMBL" id="WZN62381.1"/>
    </source>
</evidence>
<proteinExistence type="predicted"/>
<evidence type="ECO:0000256" key="1">
    <source>
        <dbReference type="SAM" id="MobiDB-lite"/>
    </source>
</evidence>
<reference evidence="2 3" key="1">
    <citation type="submission" date="2024-03" db="EMBL/GenBank/DDBJ databases">
        <title>Complete genome sequence of the green alga Chloropicon roscoffensis RCC1871.</title>
        <authorList>
            <person name="Lemieux C."/>
            <person name="Pombert J.-F."/>
            <person name="Otis C."/>
            <person name="Turmel M."/>
        </authorList>
    </citation>
    <scope>NUCLEOTIDE SEQUENCE [LARGE SCALE GENOMIC DNA]</scope>
    <source>
        <strain evidence="2 3">RCC1871</strain>
    </source>
</reference>
<dbReference type="InterPro" id="IPR036412">
    <property type="entry name" value="HAD-like_sf"/>
</dbReference>
<gene>
    <name evidence="2" type="ORF">HKI87_05g39170</name>
</gene>
<feature type="region of interest" description="Disordered" evidence="1">
    <location>
        <begin position="1"/>
        <end position="27"/>
    </location>
</feature>
<dbReference type="SUPFAM" id="SSF56784">
    <property type="entry name" value="HAD-like"/>
    <property type="match status" value="1"/>
</dbReference>
<evidence type="ECO:0000313" key="3">
    <source>
        <dbReference type="Proteomes" id="UP001472866"/>
    </source>
</evidence>
<dbReference type="EMBL" id="CP151505">
    <property type="protein sequence ID" value="WZN62381.1"/>
    <property type="molecule type" value="Genomic_DNA"/>
</dbReference>
<name>A0AAX4P8N6_9CHLO</name>
<keyword evidence="3" id="KW-1185">Reference proteome</keyword>
<dbReference type="AlphaFoldDB" id="A0AAX4P8N6"/>
<sequence length="490" mass="53390">MKENVAPSIPGSRAKARASTTVHRGDRAASDAPATYFYVFNAEKSPQFVLESSPADRRAPLELAEIAIGAHNHFEIASAPRGPLAVLASRYVLQEARFCERFLARGSPLNTPAAAQTLRALTADLSAQAMVVLAHPFRASGAQDGGGRRTDRRTVAILTARPGEDAGLCVAVCPAATWAAWTNALSATKLYLAVDLDRTVIDSYTLEMMRRLLMREDGEMSERAKSALVCHYLALENYRLTGEIPWFLVAIHGKENVTLEGDGAVCIDRGRGSRLVFTRYPNGSVVLFWVRPGWDRFVDRIQQRYFTCFITQSAPMHADLALKVLKVRRGGVGDGESSRDGVKVLTVCREGRGVVTKAFCLTGAKAEGCWCGLDDLCDGADLSRGNLDGVVTWIGGDLPCVLKPVPFHAYSEEPGKSDAVSLDMCVNLLEGVHERFFAAVERLVGESKGYEDLATRPLARVADIMGYYHRNNTTSSQGVASFMESVLKRI</sequence>
<organism evidence="2 3">
    <name type="scientific">Chloropicon roscoffensis</name>
    <dbReference type="NCBI Taxonomy" id="1461544"/>
    <lineage>
        <taxon>Eukaryota</taxon>
        <taxon>Viridiplantae</taxon>
        <taxon>Chlorophyta</taxon>
        <taxon>Chloropicophyceae</taxon>
        <taxon>Chloropicales</taxon>
        <taxon>Chloropicaceae</taxon>
        <taxon>Chloropicon</taxon>
    </lineage>
</organism>
<dbReference type="Proteomes" id="UP001472866">
    <property type="component" value="Chromosome 05"/>
</dbReference>
<dbReference type="InterPro" id="IPR023214">
    <property type="entry name" value="HAD_sf"/>
</dbReference>
<accession>A0AAX4P8N6</accession>
<dbReference type="Gene3D" id="3.40.50.1000">
    <property type="entry name" value="HAD superfamily/HAD-like"/>
    <property type="match status" value="1"/>
</dbReference>